<protein>
    <recommendedName>
        <fullName evidence="4">Histone deacetylase complex subunit SAP30 Sin3 binding domain-containing protein</fullName>
    </recommendedName>
</protein>
<feature type="compositionally biased region" description="Pro residues" evidence="1">
    <location>
        <begin position="128"/>
        <end position="140"/>
    </location>
</feature>
<reference evidence="3" key="1">
    <citation type="submission" date="2024-04" db="EMBL/GenBank/DDBJ databases">
        <authorList>
            <person name="Shaw F."/>
            <person name="Minotto A."/>
        </authorList>
    </citation>
    <scope>NUCLEOTIDE SEQUENCE [LARGE SCALE GENOMIC DNA]</scope>
</reference>
<evidence type="ECO:0000256" key="1">
    <source>
        <dbReference type="SAM" id="MobiDB-lite"/>
    </source>
</evidence>
<feature type="compositionally biased region" description="Low complexity" evidence="1">
    <location>
        <begin position="1"/>
        <end position="23"/>
    </location>
</feature>
<evidence type="ECO:0000313" key="2">
    <source>
        <dbReference type="EMBL" id="CAL1697077.1"/>
    </source>
</evidence>
<feature type="region of interest" description="Disordered" evidence="1">
    <location>
        <begin position="1"/>
        <end position="91"/>
    </location>
</feature>
<evidence type="ECO:0008006" key="4">
    <source>
        <dbReference type="Google" id="ProtNLM"/>
    </source>
</evidence>
<sequence length="245" mass="26163">MPQIANTTPSTSTHAAPTSSRARNTGGPRKRVNPAADDATYHGTTSLNVGAGAKRGATDKADGEPRTKRKRVDHGGAHATVSGSGVRRGGVDRTVDANEKLSLIDFTTLPTAALHRYLAQFDLIPELDPPPTSAEDPLPPSHLLRPKGHRHSTSSPPPAALPITPANRPRREFSTSASRRRSSRLLEDDRRSNVTPTMADVGEVHGALAALAERHFREHAVKEVDTLTLFMCAVRAKGKVPPSPS</sequence>
<feature type="region of interest" description="Disordered" evidence="1">
    <location>
        <begin position="128"/>
        <end position="198"/>
    </location>
</feature>
<name>A0ABP1CSK1_9APHY</name>
<keyword evidence="3" id="KW-1185">Reference proteome</keyword>
<evidence type="ECO:0000313" key="3">
    <source>
        <dbReference type="Proteomes" id="UP001497453"/>
    </source>
</evidence>
<accession>A0ABP1CSK1</accession>
<dbReference type="EMBL" id="OZ037944">
    <property type="protein sequence ID" value="CAL1697077.1"/>
    <property type="molecule type" value="Genomic_DNA"/>
</dbReference>
<feature type="compositionally biased region" description="Basic and acidic residues" evidence="1">
    <location>
        <begin position="56"/>
        <end position="66"/>
    </location>
</feature>
<dbReference type="Proteomes" id="UP001497453">
    <property type="component" value="Chromosome 1"/>
</dbReference>
<proteinExistence type="predicted"/>
<organism evidence="2 3">
    <name type="scientific">Somion occarium</name>
    <dbReference type="NCBI Taxonomy" id="3059160"/>
    <lineage>
        <taxon>Eukaryota</taxon>
        <taxon>Fungi</taxon>
        <taxon>Dikarya</taxon>
        <taxon>Basidiomycota</taxon>
        <taxon>Agaricomycotina</taxon>
        <taxon>Agaricomycetes</taxon>
        <taxon>Polyporales</taxon>
        <taxon>Cerrenaceae</taxon>
        <taxon>Somion</taxon>
    </lineage>
</organism>
<gene>
    <name evidence="2" type="ORF">GFSPODELE1_LOCUS1470</name>
</gene>